<dbReference type="AlphaFoldDB" id="K1X2N8"/>
<evidence type="ECO:0000256" key="1">
    <source>
        <dbReference type="SAM" id="MobiDB-lite"/>
    </source>
</evidence>
<protein>
    <submittedName>
        <fullName evidence="2">Uncharacterized protein</fullName>
    </submittedName>
</protein>
<organism evidence="2 3">
    <name type="scientific">Marssonina brunnea f. sp. multigermtubi (strain MB_m1)</name>
    <name type="common">Marssonina leaf spot fungus</name>
    <dbReference type="NCBI Taxonomy" id="1072389"/>
    <lineage>
        <taxon>Eukaryota</taxon>
        <taxon>Fungi</taxon>
        <taxon>Dikarya</taxon>
        <taxon>Ascomycota</taxon>
        <taxon>Pezizomycotina</taxon>
        <taxon>Leotiomycetes</taxon>
        <taxon>Helotiales</taxon>
        <taxon>Drepanopezizaceae</taxon>
        <taxon>Drepanopeziza</taxon>
    </lineage>
</organism>
<dbReference type="EMBL" id="JH921431">
    <property type="protein sequence ID" value="EKD19277.1"/>
    <property type="molecule type" value="Genomic_DNA"/>
</dbReference>
<evidence type="ECO:0000313" key="3">
    <source>
        <dbReference type="Proteomes" id="UP000006753"/>
    </source>
</evidence>
<dbReference type="InParanoid" id="K1X2N8"/>
<dbReference type="Proteomes" id="UP000006753">
    <property type="component" value="Unassembled WGS sequence"/>
</dbReference>
<sequence>MVPLKSQAATPSPAFQPAGFPGGHLPRSPHRPATVPGTSGRALRIGGSLVWSVTIEISWYQYGGVLAIGVDGEGDCIDVLVADCYLTAPVHEYELYQADPREVLGERVVPEVILSRQPPGSRTRDTLMSWVFFSGDGLAPCGGVGVTGDVRSDLGRYWCLRVSRYMSKPALGSDPWIRLYGVRSTVPNIAEEPQPTNWRMS</sequence>
<gene>
    <name evidence="2" type="ORF">MBM_02514</name>
</gene>
<dbReference type="HOGENOM" id="CLU_1360661_0_0_1"/>
<evidence type="ECO:0000313" key="2">
    <source>
        <dbReference type="EMBL" id="EKD19277.1"/>
    </source>
</evidence>
<feature type="region of interest" description="Disordered" evidence="1">
    <location>
        <begin position="1"/>
        <end position="39"/>
    </location>
</feature>
<proteinExistence type="predicted"/>
<name>K1X2N8_MARBU</name>
<dbReference type="KEGG" id="mbe:MBM_02514"/>
<keyword evidence="3" id="KW-1185">Reference proteome</keyword>
<reference evidence="2 3" key="1">
    <citation type="journal article" date="2012" name="BMC Genomics">
        <title>Sequencing the genome of Marssonina brunnea reveals fungus-poplar co-evolution.</title>
        <authorList>
            <person name="Zhu S."/>
            <person name="Cao Y.-Z."/>
            <person name="Jiang C."/>
            <person name="Tan B.-Y."/>
            <person name="Wang Z."/>
            <person name="Feng S."/>
            <person name="Zhang L."/>
            <person name="Su X.-H."/>
            <person name="Brejova B."/>
            <person name="Vinar T."/>
            <person name="Xu M."/>
            <person name="Wang M.-X."/>
            <person name="Zhang S.-G."/>
            <person name="Huang M.-R."/>
            <person name="Wu R."/>
            <person name="Zhou Y."/>
        </authorList>
    </citation>
    <scope>NUCLEOTIDE SEQUENCE [LARGE SCALE GENOMIC DNA]</scope>
    <source>
        <strain evidence="2 3">MB_m1</strain>
    </source>
</reference>
<accession>K1X2N8</accession>